<dbReference type="KEGG" id="dto:TOL2_C23660"/>
<dbReference type="OrthoDB" id="6113844at2"/>
<dbReference type="AlphaFoldDB" id="K0NP30"/>
<dbReference type="RefSeq" id="WP_014957836.1">
    <property type="nucleotide sequence ID" value="NC_018645.1"/>
</dbReference>
<accession>K0NP30</accession>
<gene>
    <name evidence="1" type="ordered locus">TOL2_C23660</name>
</gene>
<dbReference type="HOGENOM" id="CLU_775471_0_0_7"/>
<evidence type="ECO:0000313" key="1">
    <source>
        <dbReference type="EMBL" id="CCK80527.1"/>
    </source>
</evidence>
<organism evidence="1 2">
    <name type="scientific">Desulfobacula toluolica (strain DSM 7467 / Tol2)</name>
    <dbReference type="NCBI Taxonomy" id="651182"/>
    <lineage>
        <taxon>Bacteria</taxon>
        <taxon>Pseudomonadati</taxon>
        <taxon>Thermodesulfobacteriota</taxon>
        <taxon>Desulfobacteria</taxon>
        <taxon>Desulfobacterales</taxon>
        <taxon>Desulfobacteraceae</taxon>
        <taxon>Desulfobacula</taxon>
    </lineage>
</organism>
<sequence length="347" mass="38560">MEKAYIIAAESSIDGNGSFDNYESIELSFKENNIPATHFYIDPLKAGWHSKPLKNHFRSGCAPVEAVHEAAEQIIDKTAQVVVISGEDNLRSSYPRETRQKMMAIYGDGLSIVDLYNRLAETFIQAHQTSKDDFKQIAGELFENYRRTYSRKNSDCNPDAKWFEYITDLFRGVDCANPMIDFKGKLIVCNKKTAFACGIEERDLIEIAGTGISSTEDGPENIHKIAEYAHLVQAYESACKAAGVDIGAEFLNKNALLEIYTCYPVVPLAFLLKTGIADSYKHIPALLNQYEITVTGGMNLCKAPWNNPSLNALVQMYRELQNGPFQYGAVHGNGGLGYKQGVVILKA</sequence>
<protein>
    <submittedName>
        <fullName evidence="1">Conserved uncharacterized protein</fullName>
    </submittedName>
</protein>
<dbReference type="Proteomes" id="UP000007347">
    <property type="component" value="Chromosome"/>
</dbReference>
<keyword evidence="2" id="KW-1185">Reference proteome</keyword>
<reference evidence="1 2" key="1">
    <citation type="journal article" date="2013" name="Environ. Microbiol.">
        <title>Complete genome, catabolic sub-proteomes and key-metabolites of Desulfobacula toluolica Tol2, a marine, aromatic compound-degrading, sulfate-reducing bacterium.</title>
        <authorList>
            <person name="Wohlbrand L."/>
            <person name="Jacob J.H."/>
            <person name="Kube M."/>
            <person name="Mussmann M."/>
            <person name="Jarling R."/>
            <person name="Beck A."/>
            <person name="Amann R."/>
            <person name="Wilkes H."/>
            <person name="Reinhardt R."/>
            <person name="Rabus R."/>
        </authorList>
    </citation>
    <scope>NUCLEOTIDE SEQUENCE [LARGE SCALE GENOMIC DNA]</scope>
    <source>
        <strain evidence="2">DSM 7467 / Tol2</strain>
    </source>
</reference>
<dbReference type="Gene3D" id="3.40.47.10">
    <property type="match status" value="1"/>
</dbReference>
<dbReference type="GO" id="GO:0016746">
    <property type="term" value="F:acyltransferase activity"/>
    <property type="evidence" value="ECO:0007669"/>
    <property type="project" value="InterPro"/>
</dbReference>
<dbReference type="InterPro" id="IPR016039">
    <property type="entry name" value="Thiolase-like"/>
</dbReference>
<dbReference type="STRING" id="651182.TOL2_C23660"/>
<name>K0NP30_DESTT</name>
<proteinExistence type="predicted"/>
<evidence type="ECO:0000313" key="2">
    <source>
        <dbReference type="Proteomes" id="UP000007347"/>
    </source>
</evidence>
<dbReference type="EMBL" id="FO203503">
    <property type="protein sequence ID" value="CCK80527.1"/>
    <property type="molecule type" value="Genomic_DNA"/>
</dbReference>
<dbReference type="PATRIC" id="fig|651182.5.peg.2797"/>
<dbReference type="SUPFAM" id="SSF53901">
    <property type="entry name" value="Thiolase-like"/>
    <property type="match status" value="1"/>
</dbReference>